<organism evidence="2 3">
    <name type="scientific">Ricinus communis</name>
    <name type="common">Castor bean</name>
    <dbReference type="NCBI Taxonomy" id="3988"/>
    <lineage>
        <taxon>Eukaryota</taxon>
        <taxon>Viridiplantae</taxon>
        <taxon>Streptophyta</taxon>
        <taxon>Embryophyta</taxon>
        <taxon>Tracheophyta</taxon>
        <taxon>Spermatophyta</taxon>
        <taxon>Magnoliopsida</taxon>
        <taxon>eudicotyledons</taxon>
        <taxon>Gunneridae</taxon>
        <taxon>Pentapetalae</taxon>
        <taxon>rosids</taxon>
        <taxon>fabids</taxon>
        <taxon>Malpighiales</taxon>
        <taxon>Euphorbiaceae</taxon>
        <taxon>Acalyphoideae</taxon>
        <taxon>Acalypheae</taxon>
        <taxon>Ricinus</taxon>
    </lineage>
</organism>
<dbReference type="OrthoDB" id="690661at2759"/>
<evidence type="ECO:0000256" key="1">
    <source>
        <dbReference type="SAM" id="Phobius"/>
    </source>
</evidence>
<dbReference type="PANTHER" id="PTHR35463:SF10">
    <property type="entry name" value="TRANSMEMBRANE PROTEIN"/>
    <property type="match status" value="1"/>
</dbReference>
<dbReference type="eggNOG" id="ENOG502S6HC">
    <property type="taxonomic scope" value="Eukaryota"/>
</dbReference>
<evidence type="ECO:0000313" key="2">
    <source>
        <dbReference type="EMBL" id="EEF28761.1"/>
    </source>
</evidence>
<name>B9T5U8_RICCO</name>
<accession>B9T5U8</accession>
<proteinExistence type="predicted"/>
<dbReference type="FunCoup" id="B9T5U8">
    <property type="interactions" value="21"/>
</dbReference>
<dbReference type="AlphaFoldDB" id="B9T5U8"/>
<evidence type="ECO:0000313" key="3">
    <source>
        <dbReference type="Proteomes" id="UP000008311"/>
    </source>
</evidence>
<keyword evidence="1" id="KW-0812">Transmembrane</keyword>
<sequence>MDNKCGRTSTAWFIFLLINVSLQILSVVGDGGQHVAQNMQEKPPLVKMVMDTLTTLKKSHKSSWDKLKAMIHGFQLQFFPPNLDFRGQDQEVDGAGGRMKEAAEKSLEVGKVTAEESAKSAAKVVGEAVHKVKDKISNDEESHQHDEL</sequence>
<dbReference type="InParanoid" id="B9T5U8"/>
<feature type="transmembrane region" description="Helical" evidence="1">
    <location>
        <begin position="12"/>
        <end position="29"/>
    </location>
</feature>
<dbReference type="Proteomes" id="UP000008311">
    <property type="component" value="Unassembled WGS sequence"/>
</dbReference>
<keyword evidence="3" id="KW-1185">Reference proteome</keyword>
<protein>
    <submittedName>
        <fullName evidence="2">Uncharacterized protein</fullName>
    </submittedName>
</protein>
<keyword evidence="1" id="KW-1133">Transmembrane helix</keyword>
<keyword evidence="1" id="KW-0472">Membrane</keyword>
<gene>
    <name evidence="2" type="ORF">RCOM_0425550</name>
</gene>
<dbReference type="PANTHER" id="PTHR35463">
    <property type="entry name" value="TRANSMEMBRANE PROTEIN"/>
    <property type="match status" value="1"/>
</dbReference>
<dbReference type="EMBL" id="EQ974556">
    <property type="protein sequence ID" value="EEF28761.1"/>
    <property type="molecule type" value="Genomic_DNA"/>
</dbReference>
<dbReference type="KEGG" id="rcu:8276123"/>
<reference evidence="3" key="1">
    <citation type="journal article" date="2010" name="Nat. Biotechnol.">
        <title>Draft genome sequence of the oilseed species Ricinus communis.</title>
        <authorList>
            <person name="Chan A.P."/>
            <person name="Crabtree J."/>
            <person name="Zhao Q."/>
            <person name="Lorenzi H."/>
            <person name="Orvis J."/>
            <person name="Puiu D."/>
            <person name="Melake-Berhan A."/>
            <person name="Jones K.M."/>
            <person name="Redman J."/>
            <person name="Chen G."/>
            <person name="Cahoon E.B."/>
            <person name="Gedil M."/>
            <person name="Stanke M."/>
            <person name="Haas B.J."/>
            <person name="Wortman J.R."/>
            <person name="Fraser-Liggett C.M."/>
            <person name="Ravel J."/>
            <person name="Rabinowicz P.D."/>
        </authorList>
    </citation>
    <scope>NUCLEOTIDE SEQUENCE [LARGE SCALE GENOMIC DNA]</scope>
    <source>
        <strain evidence="3">cv. Hale</strain>
    </source>
</reference>